<dbReference type="SUPFAM" id="SSF49899">
    <property type="entry name" value="Concanavalin A-like lectins/glucanases"/>
    <property type="match status" value="2"/>
</dbReference>
<keyword evidence="3" id="KW-1185">Reference proteome</keyword>
<dbReference type="PANTHER" id="PTHR42535">
    <property type="entry name" value="OOKINETE PROTEIN, PUTATIVE-RELATED"/>
    <property type="match status" value="1"/>
</dbReference>
<dbReference type="RefSeq" id="WP_146833907.1">
    <property type="nucleotide sequence ID" value="NZ_CP042476.1"/>
</dbReference>
<dbReference type="InterPro" id="IPR013783">
    <property type="entry name" value="Ig-like_fold"/>
</dbReference>
<dbReference type="PROSITE" id="PS51257">
    <property type="entry name" value="PROKAR_LIPOPROTEIN"/>
    <property type="match status" value="1"/>
</dbReference>
<dbReference type="Gene3D" id="2.60.120.200">
    <property type="match status" value="2"/>
</dbReference>
<dbReference type="Gene3D" id="2.60.40.10">
    <property type="entry name" value="Immunoglobulins"/>
    <property type="match status" value="1"/>
</dbReference>
<protein>
    <submittedName>
        <fullName evidence="2">LamG domain-containing protein</fullName>
    </submittedName>
</protein>
<name>A0A5B8YJT0_9FLAO</name>
<dbReference type="GO" id="GO:0005975">
    <property type="term" value="P:carbohydrate metabolic process"/>
    <property type="evidence" value="ECO:0007669"/>
    <property type="project" value="UniProtKB-ARBA"/>
</dbReference>
<reference evidence="2 3" key="1">
    <citation type="submission" date="2019-08" db="EMBL/GenBank/DDBJ databases">
        <title>Antarcticibacterium arcticum sp. nov., a bacterium isolated from marine sediment of the Canadian Beaufort Sea.</title>
        <authorList>
            <person name="Lee Y.M."/>
            <person name="Baek K."/>
            <person name="Lee D.-H."/>
            <person name="Shin S.C."/>
            <person name="Jin Y.K."/>
            <person name="Park Y."/>
        </authorList>
    </citation>
    <scope>NUCLEOTIDE SEQUENCE [LARGE SCALE GENOMIC DNA]</scope>
    <source>
        <strain evidence="2 3">PAMC 28998</strain>
    </source>
</reference>
<dbReference type="PANTHER" id="PTHR42535:SF2">
    <property type="entry name" value="CHROMOSOME UNDETERMINED SCAFFOLD_146, WHOLE GENOME SHOTGUN SEQUENCE"/>
    <property type="match status" value="1"/>
</dbReference>
<gene>
    <name evidence="2" type="ORF">FK178_09215</name>
</gene>
<dbReference type="AlphaFoldDB" id="A0A5B8YJT0"/>
<evidence type="ECO:0000256" key="1">
    <source>
        <dbReference type="SAM" id="SignalP"/>
    </source>
</evidence>
<accession>A0A5B8YJT0</accession>
<dbReference type="KEGG" id="anp:FK178_09215"/>
<proteinExistence type="predicted"/>
<feature type="signal peptide" evidence="1">
    <location>
        <begin position="1"/>
        <end position="22"/>
    </location>
</feature>
<evidence type="ECO:0000313" key="2">
    <source>
        <dbReference type="EMBL" id="QED37891.1"/>
    </source>
</evidence>
<evidence type="ECO:0000313" key="3">
    <source>
        <dbReference type="Proteomes" id="UP000321954"/>
    </source>
</evidence>
<dbReference type="OrthoDB" id="950827at2"/>
<dbReference type="GO" id="GO:0004553">
    <property type="term" value="F:hydrolase activity, hydrolyzing O-glycosyl compounds"/>
    <property type="evidence" value="ECO:0007669"/>
    <property type="project" value="UniProtKB-ARBA"/>
</dbReference>
<dbReference type="InterPro" id="IPR013320">
    <property type="entry name" value="ConA-like_dom_sf"/>
</dbReference>
<feature type="chain" id="PRO_5022783539" evidence="1">
    <location>
        <begin position="23"/>
        <end position="576"/>
    </location>
</feature>
<sequence>MKNYIKSSLYLLLLVFGFSSCEYDGIDPITAVDPGPDAGAPQITILYPTEGTTIQIPGAVAAINIRLEVVDDIEVDKIEVMVNGNQIAMFDEFLDYRIVKRTIAFDNVTNGEHTLTVRATDISGNVTTKEVNFSKEPPYSPKYAGEFFYMPYDGDFMELVNIYTAEEIGNPRTSTTSFLGTGSYRGVADSYINVPLNDADLGNEFSAAFWYKLSADEARAGILVAGDDATDRKQGFRLFREGSGTTQTIKLNVGTGTGESWNDGGSIDVTGEWVHIAFSISATESILYVNGMPLRTGTMSAPIDWTGVEELTVGAGGETFSYWNHKSDTNSLIDELRLFNNVLSQSDIQNLINASAVTLHMPFDGQFKDMVSNREVTVVGTPGFAGESKKGSDAYAGAADSYLTLPSAGLLGEEFSATFWYKLNADPNRAGIIVVGPEDSGNAGFPQTQNNRKFGFRFFRENGAAGHQRFKLNVGNGTADTWVDGGAAADVANDAGWVHLAFTISRTSAIVYINGVAVKESAFSGIDWTGTDLVSIMSGAPRFTEWGHLSDQSYMDELRFYNKVLTPTEIQDAMSN</sequence>
<dbReference type="Pfam" id="PF13385">
    <property type="entry name" value="Laminin_G_3"/>
    <property type="match status" value="2"/>
</dbReference>
<organism evidence="2 3">
    <name type="scientific">Antarcticibacterium arcticum</name>
    <dbReference type="NCBI Taxonomy" id="2585771"/>
    <lineage>
        <taxon>Bacteria</taxon>
        <taxon>Pseudomonadati</taxon>
        <taxon>Bacteroidota</taxon>
        <taxon>Flavobacteriia</taxon>
        <taxon>Flavobacteriales</taxon>
        <taxon>Flavobacteriaceae</taxon>
        <taxon>Antarcticibacterium</taxon>
    </lineage>
</organism>
<dbReference type="Proteomes" id="UP000321954">
    <property type="component" value="Chromosome"/>
</dbReference>
<dbReference type="EMBL" id="CP042476">
    <property type="protein sequence ID" value="QED37891.1"/>
    <property type="molecule type" value="Genomic_DNA"/>
</dbReference>
<keyword evidence="1" id="KW-0732">Signal</keyword>
<dbReference type="Pfam" id="PF17957">
    <property type="entry name" value="Big_7"/>
    <property type="match status" value="1"/>
</dbReference>